<proteinExistence type="inferred from homology"/>
<keyword evidence="3" id="KW-0732">Signal</keyword>
<dbReference type="InterPro" id="IPR019183">
    <property type="entry name" value="NAA25_NatB_aux_su"/>
</dbReference>
<protein>
    <recommendedName>
        <fullName evidence="6">N-acetyltransferase B complex (NatB) non catalytic subunit</fullName>
    </recommendedName>
</protein>
<accession>A0A061J5L1</accession>
<keyword evidence="2" id="KW-0175">Coiled coil</keyword>
<keyword evidence="5" id="KW-1185">Reference proteome</keyword>
<dbReference type="AlphaFoldDB" id="A0A061J5L1"/>
<dbReference type="Gene3D" id="1.25.40.1040">
    <property type="match status" value="1"/>
</dbReference>
<evidence type="ECO:0000313" key="5">
    <source>
        <dbReference type="Proteomes" id="UP000031737"/>
    </source>
</evidence>
<dbReference type="EMBL" id="AUPL01001533">
    <property type="protein sequence ID" value="ESL10728.1"/>
    <property type="molecule type" value="Genomic_DNA"/>
</dbReference>
<feature type="coiled-coil region" evidence="2">
    <location>
        <begin position="105"/>
        <end position="132"/>
    </location>
</feature>
<evidence type="ECO:0000256" key="1">
    <source>
        <dbReference type="ARBA" id="ARBA00006298"/>
    </source>
</evidence>
<dbReference type="SUPFAM" id="SSF48452">
    <property type="entry name" value="TPR-like"/>
    <property type="match status" value="1"/>
</dbReference>
<organism evidence="4 5">
    <name type="scientific">Trypanosoma rangeli SC58</name>
    <dbReference type="NCBI Taxonomy" id="429131"/>
    <lineage>
        <taxon>Eukaryota</taxon>
        <taxon>Discoba</taxon>
        <taxon>Euglenozoa</taxon>
        <taxon>Kinetoplastea</taxon>
        <taxon>Metakinetoplastina</taxon>
        <taxon>Trypanosomatida</taxon>
        <taxon>Trypanosomatidae</taxon>
        <taxon>Trypanosoma</taxon>
        <taxon>Herpetosoma</taxon>
    </lineage>
</organism>
<dbReference type="Proteomes" id="UP000031737">
    <property type="component" value="Unassembled WGS sequence"/>
</dbReference>
<evidence type="ECO:0008006" key="6">
    <source>
        <dbReference type="Google" id="ProtNLM"/>
    </source>
</evidence>
<dbReference type="PANTHER" id="PTHR22767:SF3">
    <property type="entry name" value="N-ALPHA-ACETYLTRANSFERASE 25, NATB AUXILIARY SUBUNIT"/>
    <property type="match status" value="1"/>
</dbReference>
<name>A0A061J5L1_TRYRA</name>
<dbReference type="OrthoDB" id="1874341at2759"/>
<evidence type="ECO:0000256" key="2">
    <source>
        <dbReference type="SAM" id="Coils"/>
    </source>
</evidence>
<comment type="caution">
    <text evidence="4">The sequence shown here is derived from an EMBL/GenBank/DDBJ whole genome shotgun (WGS) entry which is preliminary data.</text>
</comment>
<sequence>MRPFFFSLSLCVWFPPQSVFRTPSQRVEGGGRVARENKKLRIELSILWPERGAGKKGTLSMADDAAVRIFNLIDEGKLASAEGLLEAALSKHPDSHAVLAAEALLLLRTNQMEKAKEKAEALSEQNVVNKDAINALVHVLGNCCSWEALVRTYERMKGVQNERNMMENMAQAYVCMGSYDAVQHTAVQLHRRWGDVRYQVWAVQANLCQVPPEATDHLLLKLSTKMLESILKSNDFITPSTSRMYVEVLQQQRLYSEAVAYLCSARGAAVGVPEARLELLAATLRCKGDVGKANAVARHLWHRQPDNWTFVDLYLSTLSEEEENPTNAVLRLDDPKGENRVVVQLSERDHTLADALRLCHTLQSTPASGGAKRPRRGPFMAELEVLSRQGATEALQQKTVAYAKCFYANACCFLDVSTYLDDTSAAAIYAWASAEMSAGEDVLHHHRRRILGLRCHVAMWGATREQQPDLTFMEDLLKVCRSAYDETKQLSANLAWSEEGLLDGYITIALNIVLHAYYATRDLEWVKRGLLLLEAVDRRQNNPTWLIYSVCFARLLGLADVEAWRQLAFKSVQHDTMSHAGYWPLLAGVAVDEACQWNELAWEHYRALERDCSLLRWKAFAFASWPSMKDLQEYERRQTNSVARVVCAVHRVAAALRRCQTQRNVFDLMRSEERTMAGALAVLHVSREAELNDNTDWVVARSLVLGNIHEEKVRALTDALFGMPTKEQRIHHTRQLLGSLMLLHDIALLEERRLQVANAPKPKRAKKPVAQLPAQAPLPTLLCKEHSDALLTLPVVGAIAPALLEFVRAQGEGEVVPYTAAFQDALLTTVGSPQVHSFLFPEAFILTALLQVGTVSRLPISAWSRDLRDALQKLQALHPDDVAATAQGHVKKLFEAKALRVRTLSNDLLCDVLAASRRR</sequence>
<feature type="chain" id="PRO_5001601507" description="N-acetyltransferase B complex (NatB) non catalytic subunit" evidence="3">
    <location>
        <begin position="22"/>
        <end position="919"/>
    </location>
</feature>
<feature type="signal peptide" evidence="3">
    <location>
        <begin position="1"/>
        <end position="21"/>
    </location>
</feature>
<evidence type="ECO:0000313" key="4">
    <source>
        <dbReference type="EMBL" id="ESL10728.1"/>
    </source>
</evidence>
<dbReference type="InterPro" id="IPR011990">
    <property type="entry name" value="TPR-like_helical_dom_sf"/>
</dbReference>
<dbReference type="GO" id="GO:0031416">
    <property type="term" value="C:NatB complex"/>
    <property type="evidence" value="ECO:0007669"/>
    <property type="project" value="TreeGrafter"/>
</dbReference>
<dbReference type="PANTHER" id="PTHR22767">
    <property type="entry name" value="N-TERMINAL ACETYLTRANSFERASE-RELATED"/>
    <property type="match status" value="1"/>
</dbReference>
<gene>
    <name evidence="4" type="ORF">TRSC58_01533</name>
</gene>
<dbReference type="Pfam" id="PF09797">
    <property type="entry name" value="NatB_MDM20"/>
    <property type="match status" value="1"/>
</dbReference>
<reference evidence="4 5" key="1">
    <citation type="submission" date="2013-07" db="EMBL/GenBank/DDBJ databases">
        <authorList>
            <person name="Stoco P.H."/>
            <person name="Wagner G."/>
            <person name="Gerber A."/>
            <person name="Zaha A."/>
            <person name="Thompson C."/>
            <person name="Bartholomeu D.C."/>
            <person name="Luckemeyer D.D."/>
            <person name="Bahia D."/>
            <person name="Loreto E."/>
            <person name="Prestes E.B."/>
            <person name="Lima F.M."/>
            <person name="Rodrigues-Luiz G."/>
            <person name="Vallejo G.A."/>
            <person name="Filho J.F."/>
            <person name="Monteiro K.M."/>
            <person name="Tyler K.M."/>
            <person name="de Almeida L.G."/>
            <person name="Ortiz M.F."/>
            <person name="Siervo M.A."/>
            <person name="de Moraes M.H."/>
            <person name="Cunha O.L."/>
            <person name="Mendonca-Neto R."/>
            <person name="Silva R."/>
            <person name="Teixeira S.M."/>
            <person name="Murta S.M."/>
            <person name="Sincero T.C."/>
            <person name="Mendes T.A."/>
            <person name="Urmenyi T.P."/>
            <person name="Silva V.G."/>
            <person name="da Rocha W.D."/>
            <person name="Andersson B."/>
            <person name="Romanha A.J."/>
            <person name="Steindel M."/>
            <person name="de Vasconcelos A.T."/>
            <person name="Grisard E.C."/>
        </authorList>
    </citation>
    <scope>NUCLEOTIDE SEQUENCE [LARGE SCALE GENOMIC DNA]</scope>
    <source>
        <strain evidence="4 5">SC58</strain>
    </source>
</reference>
<dbReference type="VEuPathDB" id="TriTrypDB:TRSC58_01533"/>
<evidence type="ECO:0000256" key="3">
    <source>
        <dbReference type="SAM" id="SignalP"/>
    </source>
</evidence>
<comment type="similarity">
    <text evidence="1">Belongs to the MDM20/NAA25 family.</text>
</comment>